<reference evidence="14 15" key="1">
    <citation type="submission" date="2022-01" db="EMBL/GenBank/DDBJ databases">
        <title>A chromosomal length assembly of Cordylochernes scorpioides.</title>
        <authorList>
            <person name="Zeh D."/>
            <person name="Zeh J."/>
        </authorList>
    </citation>
    <scope>NUCLEOTIDE SEQUENCE [LARGE SCALE GENOMIC DNA]</scope>
    <source>
        <strain evidence="14">IN4F17</strain>
        <tissue evidence="14">Whole Body</tissue>
    </source>
</reference>
<evidence type="ECO:0000313" key="14">
    <source>
        <dbReference type="EMBL" id="UYV68469.1"/>
    </source>
</evidence>
<keyword evidence="15" id="KW-1185">Reference proteome</keyword>
<comment type="subcellular location">
    <subcellularLocation>
        <location evidence="1">Nucleus</location>
        <location evidence="1">Nuclear pore complex</location>
    </subcellularLocation>
</comment>
<evidence type="ECO:0000256" key="4">
    <source>
        <dbReference type="ARBA" id="ARBA00022816"/>
    </source>
</evidence>
<evidence type="ECO:0000256" key="2">
    <source>
        <dbReference type="ARBA" id="ARBA00011056"/>
    </source>
</evidence>
<feature type="compositionally biased region" description="Polar residues" evidence="13">
    <location>
        <begin position="22"/>
        <end position="31"/>
    </location>
</feature>
<evidence type="ECO:0000256" key="7">
    <source>
        <dbReference type="ARBA" id="ARBA00023132"/>
    </source>
</evidence>
<evidence type="ECO:0000256" key="6">
    <source>
        <dbReference type="ARBA" id="ARBA00023010"/>
    </source>
</evidence>
<keyword evidence="4" id="KW-0509">mRNA transport</keyword>
<dbReference type="Pfam" id="PF07817">
    <property type="entry name" value="GLE1"/>
    <property type="match status" value="1"/>
</dbReference>
<dbReference type="PANTHER" id="PTHR12960:SF0">
    <property type="entry name" value="MRNA EXPORT FACTOR GLE1"/>
    <property type="match status" value="1"/>
</dbReference>
<name>A0ABY6KJ01_9ARAC</name>
<keyword evidence="3" id="KW-0813">Transport</keyword>
<dbReference type="Proteomes" id="UP001235939">
    <property type="component" value="Chromosome 05"/>
</dbReference>
<dbReference type="InterPro" id="IPR012476">
    <property type="entry name" value="GLE1"/>
</dbReference>
<keyword evidence="6" id="KW-0811">Translocation</keyword>
<proteinExistence type="inferred from homology"/>
<organism evidence="14 15">
    <name type="scientific">Cordylochernes scorpioides</name>
    <dbReference type="NCBI Taxonomy" id="51811"/>
    <lineage>
        <taxon>Eukaryota</taxon>
        <taxon>Metazoa</taxon>
        <taxon>Ecdysozoa</taxon>
        <taxon>Arthropoda</taxon>
        <taxon>Chelicerata</taxon>
        <taxon>Arachnida</taxon>
        <taxon>Pseudoscorpiones</taxon>
        <taxon>Cheliferoidea</taxon>
        <taxon>Chernetidae</taxon>
        <taxon>Cordylochernes</taxon>
    </lineage>
</organism>
<comment type="function">
    <text evidence="9">Required for the export of mRNAs containing poly(A) tails from the nucleus into the cytoplasm. May be involved in the terminal step of the mRNA transport through the nuclear pore complex (NPC).</text>
</comment>
<dbReference type="EMBL" id="CP092867">
    <property type="protein sequence ID" value="UYV68469.1"/>
    <property type="molecule type" value="Genomic_DNA"/>
</dbReference>
<evidence type="ECO:0000256" key="12">
    <source>
        <dbReference type="ARBA" id="ARBA00030897"/>
    </source>
</evidence>
<keyword evidence="8" id="KW-0539">Nucleus</keyword>
<evidence type="ECO:0000313" key="15">
    <source>
        <dbReference type="Proteomes" id="UP001235939"/>
    </source>
</evidence>
<feature type="region of interest" description="Disordered" evidence="13">
    <location>
        <begin position="1"/>
        <end position="31"/>
    </location>
</feature>
<evidence type="ECO:0000256" key="11">
    <source>
        <dbReference type="ARBA" id="ARBA00029983"/>
    </source>
</evidence>
<comment type="similarity">
    <text evidence="2">Belongs to the GLE1 family.</text>
</comment>
<evidence type="ECO:0000256" key="5">
    <source>
        <dbReference type="ARBA" id="ARBA00022927"/>
    </source>
</evidence>
<evidence type="ECO:0000256" key="1">
    <source>
        <dbReference type="ARBA" id="ARBA00004567"/>
    </source>
</evidence>
<dbReference type="Gene3D" id="1.25.40.510">
    <property type="entry name" value="GLE1-like"/>
    <property type="match status" value="1"/>
</dbReference>
<accession>A0ABY6KJ01</accession>
<keyword evidence="5" id="KW-0653">Protein transport</keyword>
<dbReference type="PANTHER" id="PTHR12960">
    <property type="entry name" value="GLE-1-RELATED"/>
    <property type="match status" value="1"/>
</dbReference>
<evidence type="ECO:0000256" key="8">
    <source>
        <dbReference type="ARBA" id="ARBA00023242"/>
    </source>
</evidence>
<dbReference type="InterPro" id="IPR038506">
    <property type="entry name" value="GLE1-like_sf"/>
</dbReference>
<evidence type="ECO:0000256" key="10">
    <source>
        <dbReference type="ARBA" id="ARBA00026227"/>
    </source>
</evidence>
<protein>
    <recommendedName>
        <fullName evidence="10">mRNA export factor GLE1</fullName>
    </recommendedName>
    <alternativeName>
        <fullName evidence="12">GLE1 RNA export mediator</fullName>
    </alternativeName>
    <alternativeName>
        <fullName evidence="11">Nucleoporin GLE1</fullName>
    </alternativeName>
</protein>
<evidence type="ECO:0000256" key="9">
    <source>
        <dbReference type="ARBA" id="ARBA00024680"/>
    </source>
</evidence>
<sequence length="616" mass="71134">MEDDHRPTVNGSYLPCQRQRDPSTFSGDGNINPGQWLKEYERVSKYNRWDETMKLANVVFYLNGTAGRWFDNNEESLNSWRSFEDAFRSVFGLQEDSARRAEEVLKSRAQKAEESSESYIQEILSLCHQREFYKKVEEFNQFSQAQKNNYNRQIAAIKEEKIYNLLKLYETFKFDVDSPKLESEVDKEKSVSKGSKHLLIREQRKLQEAQHLQAAAALRDIQEVITTTIQLISHCHQRGCEVQQELGHLLALKDPVAKLEMEVKQPTTNFSLLIPKLGIQLEQAKQLQQRIFKDLAEPTTISARKEYFSNSYAEYQRLQNLKKDFEKQFAVLNEPAHSVNIVECCCCLQKKFKFELHKATCQAVNSISDRVVGYCISRLRLLLMGNPVDTWTGKTISVNDHPAAVFYCKYLIAKTIVSQGEEQVVGQPQTASPIAKVLLELWFNFPDLGDLTRAFFYDRCPHLVPYFPRPQPGQSDEDYLHAVGYHISSQGLSEKEDAFLKRMGGLATLYATVLTIDPLHQREHPFGLQHLWQWLQETLSLDPLPDITATVLIHILEVAAVPLYRVYHHQFVKLLHCLNKDYFPRIKAAASQECGYAPVKRLEDLLEKLLRQSSRH</sequence>
<evidence type="ECO:0000256" key="3">
    <source>
        <dbReference type="ARBA" id="ARBA00022448"/>
    </source>
</evidence>
<gene>
    <name evidence="14" type="ORF">LAZ67_5004407</name>
</gene>
<keyword evidence="7" id="KW-0906">Nuclear pore complex</keyword>
<evidence type="ECO:0000256" key="13">
    <source>
        <dbReference type="SAM" id="MobiDB-lite"/>
    </source>
</evidence>